<dbReference type="CDD" id="cd20070">
    <property type="entry name" value="5TM_YidC_Alb3"/>
    <property type="match status" value="1"/>
</dbReference>
<evidence type="ECO:0000256" key="6">
    <source>
        <dbReference type="ARBA" id="ARBA00022692"/>
    </source>
</evidence>
<evidence type="ECO:0000256" key="9">
    <source>
        <dbReference type="ARBA" id="ARBA00023136"/>
    </source>
</evidence>
<dbReference type="GO" id="GO:0051205">
    <property type="term" value="P:protein insertion into membrane"/>
    <property type="evidence" value="ECO:0007669"/>
    <property type="project" value="TreeGrafter"/>
</dbReference>
<feature type="compositionally biased region" description="Basic residues" evidence="17">
    <location>
        <begin position="364"/>
        <end position="378"/>
    </location>
</feature>
<keyword evidence="6 16" id="KW-0812">Transmembrane</keyword>
<keyword evidence="9 18" id="KW-0472">Membrane</keyword>
<feature type="domain" description="Membrane insertase YidC/Oxa/ALB C-terminal" evidence="19">
    <location>
        <begin position="32"/>
        <end position="259"/>
    </location>
</feature>
<evidence type="ECO:0000256" key="3">
    <source>
        <dbReference type="ARBA" id="ARBA00015325"/>
    </source>
</evidence>
<dbReference type="InterPro" id="IPR047196">
    <property type="entry name" value="YidC_ALB_C"/>
</dbReference>
<evidence type="ECO:0000256" key="8">
    <source>
        <dbReference type="ARBA" id="ARBA00022989"/>
    </source>
</evidence>
<dbReference type="OrthoDB" id="9780552at2"/>
<feature type="compositionally biased region" description="Basic and acidic residues" evidence="17">
    <location>
        <begin position="288"/>
        <end position="303"/>
    </location>
</feature>
<dbReference type="InterPro" id="IPR028055">
    <property type="entry name" value="YidC/Oxa/ALB_C"/>
</dbReference>
<sequence>MLDFIYYPVSFIMWVWHKVFGFVLGEDSGIAWVLSVVFLVFTLRLILYKPFVSQVRSMRKMQEMAPEMQKLRKKYANDRQKLATEMQKLQQQNGANPIMGCLPILVQIPVFIGLFHVLREFKPGKTENYVFNAAENASFVDSDFFGSKLGAAIWPLQNTSSVTEVGGNLVSQWIVMVPLMIMAGIFTHVTARHSVARQQAQIAAGTAAANPQAEIMQKLMLYVFPIGVVVGAPFLPLAVLFYWVANNLWTLGQQWLVYRRIDAEEAEKEQKATESAKALAPRPGQKPIRKDEKGTAKDVREIADEPLDADAGSTGTAQGSDGASADGGSANGSTANGTKNGSSTNGAAKNGNGAGGKKPGAKPVQRRQGTKSKRGKRR</sequence>
<evidence type="ECO:0000256" key="10">
    <source>
        <dbReference type="ARBA" id="ARBA00023186"/>
    </source>
</evidence>
<evidence type="ECO:0000256" key="5">
    <source>
        <dbReference type="ARBA" id="ARBA00022475"/>
    </source>
</evidence>
<dbReference type="GO" id="GO:0015031">
    <property type="term" value="P:protein transport"/>
    <property type="evidence" value="ECO:0007669"/>
    <property type="project" value="UniProtKB-KW"/>
</dbReference>
<dbReference type="Pfam" id="PF02096">
    <property type="entry name" value="60KD_IMP"/>
    <property type="match status" value="1"/>
</dbReference>
<evidence type="ECO:0000256" key="4">
    <source>
        <dbReference type="ARBA" id="ARBA00022448"/>
    </source>
</evidence>
<dbReference type="Proteomes" id="UP000194360">
    <property type="component" value="Unassembled WGS sequence"/>
</dbReference>
<dbReference type="GO" id="GO:0005886">
    <property type="term" value="C:plasma membrane"/>
    <property type="evidence" value="ECO:0007669"/>
    <property type="project" value="UniProtKB-SubCell"/>
</dbReference>
<reference evidence="20 21" key="1">
    <citation type="submission" date="2016-09" db="EMBL/GenBank/DDBJ databases">
        <title>Pseudonocardia autotrophica DSM535, a candidate organism with high potential of specific P450 cytochromes.</title>
        <authorList>
            <person name="Grumaz C."/>
            <person name="Vainshtein Y."/>
            <person name="Kirstahler P."/>
            <person name="Sohn K."/>
        </authorList>
    </citation>
    <scope>NUCLEOTIDE SEQUENCE [LARGE SCALE GENOMIC DNA]</scope>
    <source>
        <strain evidence="20 21">DSM 535</strain>
    </source>
</reference>
<keyword evidence="21" id="KW-1185">Reference proteome</keyword>
<feature type="transmembrane region" description="Helical" evidence="18">
    <location>
        <begin position="98"/>
        <end position="118"/>
    </location>
</feature>
<dbReference type="GO" id="GO:0032977">
    <property type="term" value="F:membrane insertase activity"/>
    <property type="evidence" value="ECO:0007669"/>
    <property type="project" value="InterPro"/>
</dbReference>
<keyword evidence="10" id="KW-0143">Chaperone</keyword>
<comment type="function">
    <text evidence="11">Required for the insertion and/or proper folding and/or complex formation of integral membrane proteins into the membrane. Involved in integration of membrane proteins that insert both dependently and independently of the Sec translocase complex, as well as at least some lipoproteins. Aids folding of multispanning membrane proteins.</text>
</comment>
<evidence type="ECO:0000256" key="2">
    <source>
        <dbReference type="ARBA" id="ARBA00010527"/>
    </source>
</evidence>
<dbReference type="PANTHER" id="PTHR12428:SF65">
    <property type="entry name" value="CYTOCHROME C OXIDASE ASSEMBLY PROTEIN COX18, MITOCHONDRIAL"/>
    <property type="match status" value="1"/>
</dbReference>
<dbReference type="InterPro" id="IPR001708">
    <property type="entry name" value="YidC/ALB3/OXA1/COX18"/>
</dbReference>
<organism evidence="20 21">
    <name type="scientific">Pseudonocardia autotrophica</name>
    <name type="common">Amycolata autotrophica</name>
    <name type="synonym">Nocardia autotrophica</name>
    <dbReference type="NCBI Taxonomy" id="2074"/>
    <lineage>
        <taxon>Bacteria</taxon>
        <taxon>Bacillati</taxon>
        <taxon>Actinomycetota</taxon>
        <taxon>Actinomycetes</taxon>
        <taxon>Pseudonocardiales</taxon>
        <taxon>Pseudonocardiaceae</taxon>
        <taxon>Pseudonocardia</taxon>
    </lineage>
</organism>
<feature type="compositionally biased region" description="Low complexity" evidence="17">
    <location>
        <begin position="311"/>
        <end position="351"/>
    </location>
</feature>
<accession>A0A1Y2MR86</accession>
<feature type="region of interest" description="Disordered" evidence="17">
    <location>
        <begin position="272"/>
        <end position="378"/>
    </location>
</feature>
<keyword evidence="8 18" id="KW-1133">Transmembrane helix</keyword>
<dbReference type="PANTHER" id="PTHR12428">
    <property type="entry name" value="OXA1"/>
    <property type="match status" value="1"/>
</dbReference>
<evidence type="ECO:0000256" key="7">
    <source>
        <dbReference type="ARBA" id="ARBA00022927"/>
    </source>
</evidence>
<evidence type="ECO:0000256" key="13">
    <source>
        <dbReference type="ARBA" id="ARBA00031538"/>
    </source>
</evidence>
<comment type="similarity">
    <text evidence="2">Belongs to the OXA1/ALB3/YidC family. Type 1 subfamily.</text>
</comment>
<keyword evidence="7" id="KW-0653">Protein transport</keyword>
<proteinExistence type="inferred from homology"/>
<evidence type="ECO:0000256" key="12">
    <source>
        <dbReference type="ARBA" id="ARBA00026028"/>
    </source>
</evidence>
<evidence type="ECO:0000256" key="14">
    <source>
        <dbReference type="ARBA" id="ARBA00033245"/>
    </source>
</evidence>
<dbReference type="EMBL" id="MIGB01000032">
    <property type="protein sequence ID" value="OSY37227.1"/>
    <property type="molecule type" value="Genomic_DNA"/>
</dbReference>
<evidence type="ECO:0000256" key="17">
    <source>
        <dbReference type="SAM" id="MobiDB-lite"/>
    </source>
</evidence>
<gene>
    <name evidence="20" type="primary">misCA_2</name>
    <name evidence="20" type="ORF">BG845_04921</name>
</gene>
<feature type="transmembrane region" description="Helical" evidence="18">
    <location>
        <begin position="219"/>
        <end position="244"/>
    </location>
</feature>
<evidence type="ECO:0000256" key="16">
    <source>
        <dbReference type="RuleBase" id="RU003945"/>
    </source>
</evidence>
<dbReference type="RefSeq" id="WP_085915070.1">
    <property type="nucleotide sequence ID" value="NZ_AP018920.1"/>
</dbReference>
<evidence type="ECO:0000259" key="19">
    <source>
        <dbReference type="Pfam" id="PF02096"/>
    </source>
</evidence>
<keyword evidence="5" id="KW-1003">Cell membrane</keyword>
<feature type="transmembrane region" description="Helical" evidence="18">
    <location>
        <begin position="170"/>
        <end position="191"/>
    </location>
</feature>
<evidence type="ECO:0000313" key="20">
    <source>
        <dbReference type="EMBL" id="OSY37227.1"/>
    </source>
</evidence>
<evidence type="ECO:0000313" key="21">
    <source>
        <dbReference type="Proteomes" id="UP000194360"/>
    </source>
</evidence>
<name>A0A1Y2MR86_PSEAH</name>
<keyword evidence="4" id="KW-0813">Transport</keyword>
<feature type="transmembrane region" description="Helical" evidence="18">
    <location>
        <begin position="30"/>
        <end position="51"/>
    </location>
</feature>
<comment type="caution">
    <text evidence="20">The sequence shown here is derived from an EMBL/GenBank/DDBJ whole genome shotgun (WGS) entry which is preliminary data.</text>
</comment>
<evidence type="ECO:0000256" key="1">
    <source>
        <dbReference type="ARBA" id="ARBA00004651"/>
    </source>
</evidence>
<dbReference type="NCBIfam" id="TIGR03592">
    <property type="entry name" value="yidC_oxa1_cterm"/>
    <property type="match status" value="1"/>
</dbReference>
<comment type="subcellular location">
    <subcellularLocation>
        <location evidence="1">Cell membrane</location>
        <topology evidence="1">Multi-pass membrane protein</topology>
    </subcellularLocation>
    <subcellularLocation>
        <location evidence="16">Membrane</location>
        <topology evidence="16">Multi-pass membrane protein</topology>
    </subcellularLocation>
</comment>
<comment type="subunit">
    <text evidence="12">Interacts with the Sec translocase complex via SecD. Specifically interacts with transmembrane segments of nascent integral membrane proteins during membrane integration.</text>
</comment>
<dbReference type="NCBIfam" id="NF002899">
    <property type="entry name" value="PRK03449.1"/>
    <property type="match status" value="1"/>
</dbReference>
<dbReference type="STRING" id="2074.BG845_04921"/>
<evidence type="ECO:0000256" key="15">
    <source>
        <dbReference type="ARBA" id="ARBA00033342"/>
    </source>
</evidence>
<evidence type="ECO:0000256" key="11">
    <source>
        <dbReference type="ARBA" id="ARBA00025034"/>
    </source>
</evidence>
<evidence type="ECO:0000256" key="18">
    <source>
        <dbReference type="SAM" id="Phobius"/>
    </source>
</evidence>
<protein>
    <recommendedName>
        <fullName evidence="3">Membrane protein insertase YidC</fullName>
    </recommendedName>
    <alternativeName>
        <fullName evidence="15">Foldase YidC</fullName>
    </alternativeName>
    <alternativeName>
        <fullName evidence="14">Membrane integrase YidC</fullName>
    </alternativeName>
    <alternativeName>
        <fullName evidence="13">Membrane protein YidC</fullName>
    </alternativeName>
</protein>
<dbReference type="AlphaFoldDB" id="A0A1Y2MR86"/>